<dbReference type="AlphaFoldDB" id="G6EB95"/>
<sequence length="43" mass="4589">MNGIVGEVEKICREKPSSSLIFATLDARQAVKAREESPANVGS</sequence>
<dbReference type="Proteomes" id="UP000004030">
    <property type="component" value="Unassembled WGS sequence"/>
</dbReference>
<keyword evidence="2" id="KW-1185">Reference proteome</keyword>
<protein>
    <submittedName>
        <fullName evidence="1">Uncharacterized protein</fullName>
    </submittedName>
</protein>
<reference evidence="1 2" key="1">
    <citation type="journal article" date="2012" name="J. Bacteriol.">
        <title>Genome sequence of benzo(a)pyrene-degrading bacterium Novosphingobium pentaromativorans US6-1.</title>
        <authorList>
            <person name="Luo Y.R."/>
            <person name="Kang S.G."/>
            <person name="Kim S.J."/>
            <person name="Kim M.R."/>
            <person name="Li N."/>
            <person name="Lee J.H."/>
            <person name="Kwon K.K."/>
        </authorList>
    </citation>
    <scope>NUCLEOTIDE SEQUENCE [LARGE SCALE GENOMIC DNA]</scope>
    <source>
        <strain evidence="1 2">US6-1</strain>
    </source>
</reference>
<dbReference type="EMBL" id="AGFM01000019">
    <property type="protein sequence ID" value="EHJ61454.1"/>
    <property type="molecule type" value="Genomic_DNA"/>
</dbReference>
<accession>G6EB95</accession>
<evidence type="ECO:0000313" key="2">
    <source>
        <dbReference type="Proteomes" id="UP000004030"/>
    </source>
</evidence>
<name>G6EB95_9SPHN</name>
<gene>
    <name evidence="1" type="ORF">NSU_1616</name>
</gene>
<evidence type="ECO:0000313" key="1">
    <source>
        <dbReference type="EMBL" id="EHJ61454.1"/>
    </source>
</evidence>
<organism evidence="1 2">
    <name type="scientific">Novosphingobium pentaromativorans US6-1</name>
    <dbReference type="NCBI Taxonomy" id="1088721"/>
    <lineage>
        <taxon>Bacteria</taxon>
        <taxon>Pseudomonadati</taxon>
        <taxon>Pseudomonadota</taxon>
        <taxon>Alphaproteobacteria</taxon>
        <taxon>Sphingomonadales</taxon>
        <taxon>Sphingomonadaceae</taxon>
        <taxon>Novosphingobium</taxon>
    </lineage>
</organism>
<proteinExistence type="predicted"/>
<comment type="caution">
    <text evidence="1">The sequence shown here is derived from an EMBL/GenBank/DDBJ whole genome shotgun (WGS) entry which is preliminary data.</text>
</comment>